<name>A0A1X7UB60_AMPQE</name>
<protein>
    <submittedName>
        <fullName evidence="1">Uncharacterized protein</fullName>
    </submittedName>
</protein>
<evidence type="ECO:0000313" key="1">
    <source>
        <dbReference type="EnsemblMetazoa" id="Aqu2.1.24714_001"/>
    </source>
</evidence>
<accession>A0A1X7UB60</accession>
<sequence length="142" mass="16333">MLGRVICFYATCYSLNGGVSNWVPEVYSCVYQVPTKMFGDHKKQHVIESIIVKAGSSAVCLGYNDIMFERTYGQREEWWKMVEIITEDIRSFEHGFINKGLLPRPIRPKDKSLAQLKIKYLRIYCADADIMEAVNKDGTIEI</sequence>
<dbReference type="EnsemblMetazoa" id="Aqu2.1.24714_001">
    <property type="protein sequence ID" value="Aqu2.1.24714_001"/>
    <property type="gene ID" value="Aqu2.1.24714"/>
</dbReference>
<dbReference type="InParanoid" id="A0A1X7UB60"/>
<proteinExistence type="predicted"/>
<dbReference type="AlphaFoldDB" id="A0A1X7UB60"/>
<reference evidence="1" key="1">
    <citation type="submission" date="2017-05" db="UniProtKB">
        <authorList>
            <consortium name="EnsemblMetazoa"/>
        </authorList>
    </citation>
    <scope>IDENTIFICATION</scope>
</reference>
<organism evidence="1">
    <name type="scientific">Amphimedon queenslandica</name>
    <name type="common">Sponge</name>
    <dbReference type="NCBI Taxonomy" id="400682"/>
    <lineage>
        <taxon>Eukaryota</taxon>
        <taxon>Metazoa</taxon>
        <taxon>Porifera</taxon>
        <taxon>Demospongiae</taxon>
        <taxon>Heteroscleromorpha</taxon>
        <taxon>Haplosclerida</taxon>
        <taxon>Niphatidae</taxon>
        <taxon>Amphimedon</taxon>
    </lineage>
</organism>